<protein>
    <submittedName>
        <fullName evidence="1">Uncharacterized protein</fullName>
    </submittedName>
</protein>
<evidence type="ECO:0000313" key="2">
    <source>
        <dbReference type="Proteomes" id="UP000030760"/>
    </source>
</evidence>
<sequence length="60" mass="6589">MAGRSASEKASLKLADPAVTQIEPVERSTENPIADLGHYRYLVTLHLKISTPGRNSEQKI</sequence>
<proteinExistence type="predicted"/>
<accession>M3FRR1</accession>
<evidence type="ECO:0000313" key="1">
    <source>
        <dbReference type="EMBL" id="EMF55655.1"/>
    </source>
</evidence>
<dbReference type="Proteomes" id="UP000030760">
    <property type="component" value="Unassembled WGS sequence"/>
</dbReference>
<reference evidence="2" key="1">
    <citation type="journal article" date="2013" name="Genome Announc.">
        <title>Draft Genome Sequence of Streptomyces bottropensis ATCC 25435, a Bottromycin-Producing Actinomycete.</title>
        <authorList>
            <person name="Zhang H."/>
            <person name="Zhou W."/>
            <person name="Zhuang Y."/>
            <person name="Liang X."/>
            <person name="Liu T."/>
        </authorList>
    </citation>
    <scope>NUCLEOTIDE SEQUENCE [LARGE SCALE GENOMIC DNA]</scope>
    <source>
        <strain evidence="2">ATCC 25435</strain>
    </source>
</reference>
<gene>
    <name evidence="1" type="ORF">SBD_2968</name>
</gene>
<dbReference type="AlphaFoldDB" id="M3FRR1"/>
<dbReference type="EMBL" id="KB405067">
    <property type="protein sequence ID" value="EMF55655.1"/>
    <property type="molecule type" value="Genomic_DNA"/>
</dbReference>
<organism evidence="1 2">
    <name type="scientific">Streptomyces bottropensis ATCC 25435</name>
    <dbReference type="NCBI Taxonomy" id="1054862"/>
    <lineage>
        <taxon>Bacteria</taxon>
        <taxon>Bacillati</taxon>
        <taxon>Actinomycetota</taxon>
        <taxon>Actinomycetes</taxon>
        <taxon>Kitasatosporales</taxon>
        <taxon>Streptomycetaceae</taxon>
        <taxon>Streptomyces</taxon>
    </lineage>
</organism>
<dbReference type="GeneID" id="96269759"/>
<dbReference type="RefSeq" id="WP_005478572.1">
    <property type="nucleotide sequence ID" value="NZ_KB405067.1"/>
</dbReference>
<name>M3FRR1_9ACTN</name>